<dbReference type="EMBL" id="KQ086373">
    <property type="protein sequence ID" value="KLO05052.1"/>
    <property type="molecule type" value="Genomic_DNA"/>
</dbReference>
<dbReference type="GO" id="GO:0016491">
    <property type="term" value="F:oxidoreductase activity"/>
    <property type="evidence" value="ECO:0007669"/>
    <property type="project" value="UniProtKB-KW"/>
</dbReference>
<keyword evidence="1" id="KW-0560">Oxidoreductase</keyword>
<keyword evidence="3" id="KW-1185">Reference proteome</keyword>
<accession>A0A0H2R178</accession>
<evidence type="ECO:0000313" key="3">
    <source>
        <dbReference type="Proteomes" id="UP000053477"/>
    </source>
</evidence>
<evidence type="ECO:0000313" key="2">
    <source>
        <dbReference type="EMBL" id="KLO05052.1"/>
    </source>
</evidence>
<dbReference type="OrthoDB" id="10004862at2759"/>
<name>A0A0H2R178_9AGAM</name>
<dbReference type="InterPro" id="IPR025337">
    <property type="entry name" value="Questin_oxidase-like"/>
</dbReference>
<dbReference type="PANTHER" id="PTHR35870:SF1">
    <property type="entry name" value="PROTEIN, PUTATIVE (AFU_ORTHOLOGUE AFUA_5G03330)-RELATED"/>
    <property type="match status" value="1"/>
</dbReference>
<evidence type="ECO:0000256" key="1">
    <source>
        <dbReference type="ARBA" id="ARBA00023002"/>
    </source>
</evidence>
<dbReference type="AlphaFoldDB" id="A0A0H2R178"/>
<dbReference type="InParanoid" id="A0A0H2R178"/>
<organism evidence="2 3">
    <name type="scientific">Schizopora paradoxa</name>
    <dbReference type="NCBI Taxonomy" id="27342"/>
    <lineage>
        <taxon>Eukaryota</taxon>
        <taxon>Fungi</taxon>
        <taxon>Dikarya</taxon>
        <taxon>Basidiomycota</taxon>
        <taxon>Agaricomycotina</taxon>
        <taxon>Agaricomycetes</taxon>
        <taxon>Hymenochaetales</taxon>
        <taxon>Schizoporaceae</taxon>
        <taxon>Schizopora</taxon>
    </lineage>
</organism>
<protein>
    <submittedName>
        <fullName evidence="2">Uncharacterized protein</fullName>
    </submittedName>
</protein>
<sequence>MSPPSPELLARLFPIPSAPPSDVPTRVFGVSSQSTEILLKCLKDNHEKFHVFFNDRGFHNHTSHHLLAIFALGATGKVIESAYDRNAEIQRPAYDSPMSITESNFFEHLGKEDNYNAYLNFFSYTLAEKDVDIGEVLERFIFSEKYNFDKTSKGDDKPHPEMLNRFLAGLLHPIIHTGYGVEFGLRGILAEGLAMASVHPAEASKLIPESFFDFESNSAVSYITSMLPRLSLQQSSAISEFGAMGSGGHLLAIMARMLKDPRLDSEKHDLSSPDLGDKYFNVLSQSGDIVREYAEQWDFRLTGDAASDTAILNAKIEEIFWAHVLIYGVGGWSEKGFLADFVNMHLVTSAIFMSNFVAVLKKPSSKKTLLRSYVSLSLGWWVSRGRPGFAITNFYEATGGFDPDDAAQSEVPGPQPTPNEKALKIGGKPNLLPNPWYSILQTTLTHPNEHLCKLQRSLALADSLYGSRAAGHFEHLKSLSEFDVGVGAGKVGFEGIEKLDGSLFIRVARLTADRLGWMREGQEEQGWDFVGLA</sequence>
<proteinExistence type="predicted"/>
<dbReference type="Pfam" id="PF14027">
    <property type="entry name" value="Questin_oxidase"/>
    <property type="match status" value="1"/>
</dbReference>
<dbReference type="STRING" id="27342.A0A0H2R178"/>
<dbReference type="PANTHER" id="PTHR35870">
    <property type="entry name" value="PROTEIN, PUTATIVE (AFU_ORTHOLOGUE AFUA_5G03330)-RELATED"/>
    <property type="match status" value="1"/>
</dbReference>
<dbReference type="Proteomes" id="UP000053477">
    <property type="component" value="Unassembled WGS sequence"/>
</dbReference>
<reference evidence="2 3" key="1">
    <citation type="submission" date="2015-04" db="EMBL/GenBank/DDBJ databases">
        <title>Complete genome sequence of Schizopora paradoxa KUC8140, a cosmopolitan wood degrader in East Asia.</title>
        <authorList>
            <consortium name="DOE Joint Genome Institute"/>
            <person name="Min B."/>
            <person name="Park H."/>
            <person name="Jang Y."/>
            <person name="Kim J.-J."/>
            <person name="Kim K.H."/>
            <person name="Pangilinan J."/>
            <person name="Lipzen A."/>
            <person name="Riley R."/>
            <person name="Grigoriev I.V."/>
            <person name="Spatafora J.W."/>
            <person name="Choi I.-G."/>
        </authorList>
    </citation>
    <scope>NUCLEOTIDE SEQUENCE [LARGE SCALE GENOMIC DNA]</scope>
    <source>
        <strain evidence="2 3">KUC8140</strain>
    </source>
</reference>
<gene>
    <name evidence="2" type="ORF">SCHPADRAFT_947215</name>
</gene>